<feature type="compositionally biased region" description="Polar residues" evidence="6">
    <location>
        <begin position="146"/>
        <end position="157"/>
    </location>
</feature>
<evidence type="ECO:0000313" key="8">
    <source>
        <dbReference type="Proteomes" id="UP000674318"/>
    </source>
</evidence>
<keyword evidence="4" id="KW-0539">Nucleus</keyword>
<dbReference type="OrthoDB" id="200660at2759"/>
<keyword evidence="8" id="KW-1185">Reference proteome</keyword>
<comment type="subcellular location">
    <subcellularLocation>
        <location evidence="1">Nucleus</location>
    </subcellularLocation>
</comment>
<dbReference type="InterPro" id="IPR006311">
    <property type="entry name" value="TAT_signal"/>
</dbReference>
<dbReference type="InterPro" id="IPR039776">
    <property type="entry name" value="Pds5"/>
</dbReference>
<dbReference type="GO" id="GO:0007064">
    <property type="term" value="P:mitotic sister chromatid cohesion"/>
    <property type="evidence" value="ECO:0007669"/>
    <property type="project" value="InterPro"/>
</dbReference>
<dbReference type="GO" id="GO:0005634">
    <property type="term" value="C:nucleus"/>
    <property type="evidence" value="ECO:0007669"/>
    <property type="project" value="UniProtKB-SubCell"/>
</dbReference>
<dbReference type="PANTHER" id="PTHR12663:SF0">
    <property type="entry name" value="PRECOCIOUS DISSOCIATION OF SISTERS 5, ISOFORM A"/>
    <property type="match status" value="1"/>
</dbReference>
<evidence type="ECO:0000256" key="5">
    <source>
        <dbReference type="ARBA" id="ARBA00023306"/>
    </source>
</evidence>
<feature type="region of interest" description="Disordered" evidence="6">
    <location>
        <begin position="137"/>
        <end position="157"/>
    </location>
</feature>
<dbReference type="PANTHER" id="PTHR12663">
    <property type="entry name" value="ANDROGEN INDUCED INHIBITOR OF PROLIFERATION AS3 / PDS5-RELATED"/>
    <property type="match status" value="1"/>
</dbReference>
<dbReference type="GO" id="GO:0000785">
    <property type="term" value="C:chromatin"/>
    <property type="evidence" value="ECO:0007669"/>
    <property type="project" value="TreeGrafter"/>
</dbReference>
<dbReference type="GO" id="GO:0051301">
    <property type="term" value="P:cell division"/>
    <property type="evidence" value="ECO:0007669"/>
    <property type="project" value="UniProtKB-KW"/>
</dbReference>
<gene>
    <name evidence="7" type="ORF">JKF63_07030</name>
</gene>
<feature type="compositionally biased region" description="Basic and acidic residues" evidence="6">
    <location>
        <begin position="1716"/>
        <end position="1729"/>
    </location>
</feature>
<feature type="region of interest" description="Disordered" evidence="6">
    <location>
        <begin position="1632"/>
        <end position="1748"/>
    </location>
</feature>
<keyword evidence="5" id="KW-0131">Cell cycle</keyword>
<organism evidence="7 8">
    <name type="scientific">Porcisia hertigi</name>
    <dbReference type="NCBI Taxonomy" id="2761500"/>
    <lineage>
        <taxon>Eukaryota</taxon>
        <taxon>Discoba</taxon>
        <taxon>Euglenozoa</taxon>
        <taxon>Kinetoplastea</taxon>
        <taxon>Metakinetoplastina</taxon>
        <taxon>Trypanosomatida</taxon>
        <taxon>Trypanosomatidae</taxon>
        <taxon>Leishmaniinae</taxon>
        <taxon>Porcisia</taxon>
    </lineage>
</organism>
<evidence type="ECO:0000256" key="1">
    <source>
        <dbReference type="ARBA" id="ARBA00004123"/>
    </source>
</evidence>
<reference evidence="7 8" key="1">
    <citation type="submission" date="2021-02" db="EMBL/GenBank/DDBJ databases">
        <title>Porcisia hertigi Genome sequencing and assembly.</title>
        <authorList>
            <person name="Almutairi H."/>
            <person name="Gatherer D."/>
        </authorList>
    </citation>
    <scope>NUCLEOTIDE SEQUENCE [LARGE SCALE GENOMIC DNA]</scope>
    <source>
        <strain evidence="7 8">C119</strain>
    </source>
</reference>
<keyword evidence="3" id="KW-0498">Mitosis</keyword>
<evidence type="ECO:0000256" key="2">
    <source>
        <dbReference type="ARBA" id="ARBA00022618"/>
    </source>
</evidence>
<evidence type="ECO:0000256" key="3">
    <source>
        <dbReference type="ARBA" id="ARBA00022776"/>
    </source>
</evidence>
<evidence type="ECO:0000313" key="7">
    <source>
        <dbReference type="EMBL" id="KAG5510134.1"/>
    </source>
</evidence>
<feature type="compositionally biased region" description="Low complexity" evidence="6">
    <location>
        <begin position="1734"/>
        <end position="1748"/>
    </location>
</feature>
<keyword evidence="2" id="KW-0132">Cell division</keyword>
<proteinExistence type="predicted"/>
<dbReference type="KEGG" id="phet:94293051"/>
<feature type="compositionally biased region" description="Low complexity" evidence="6">
    <location>
        <begin position="1691"/>
        <end position="1707"/>
    </location>
</feature>
<feature type="compositionally biased region" description="Basic and acidic residues" evidence="6">
    <location>
        <begin position="410"/>
        <end position="420"/>
    </location>
</feature>
<dbReference type="GeneID" id="94293051"/>
<sequence length="1854" mass="197679">MPAKPGSPSSRKTAITAAAAATTAAAAAAAVAAVRGRQPTTVQSLPPPPAPVHLSVDELRGTSDSRLLSYLMSVYDTVRGLSLAVPSTGPCALNTPFSAAYVEELLTPRLLSSPIPDVSQLVGCLLCDAVRLHQEQHKYGPRPHNGDSSLTYPGSGDNGSSIYAPSDNSLDVSGSTWAESLPFSSERCVDVLQCICACFARLQSFPYNASPSWTEHQRQSLQRVSYLIERAATAHVFRHLLPHCGPASEETQKALLCVFQAVRCASSAMTGELSSSTRAGSSDTATSTATCEEMVEVLRDILCATSIVTPAQLLPLLEELIAASPTLQFMSPSASSSSPLSSPSPTVSRARISQHLAEHSAGGGALIAARLLLGQMDVLQPAIATWAMGSFEDGLVEVLASDALQSEDEHLEAGEVKDNGSDTDEDETFNRPQRPHLHPRGKTATSPQDAQRSRKRRGLHAIAHVLQVLVALMELHVDLADQLLPALAPHLEHTCPEVRLLLLRGLSAAFAANEAAVRTYRATFTGPLLNRLFDVKLDIRLDAVRLSTLLLRCLSDRGRGMCAEPSRTQALQHDLWQAFQPCWERLLTDPHVLVRRQTVTSVTEAALAAPLLLQPALHRDNMDQGVLLHEEEQPSGSLLTGNHSIFLKRALGLRALDKNRRVRCAAVLGLTRLYNEYRLAWIPNALLDAVRFDSGASSSSSSSTTPVALTPETVIEGLLPTPSSCLLPTTATSATGPTQATLTRWLSATSPGALVATETPALLDFEAGTVEQMPLSRLSHPPDGDEFDEADALLGFGASTTSSTKTLDAVAATKAKRASRDASTAVSAYVEALMQLCQHVDSAHFEQLLRIYEKKPQLRLAIRRLLEFHVAMRQSHGDVKSAEGQHCIHSIHRLLTFLQETTGANKGEWDALFRSRDDTVRRALLRACDAAHTNWVEVREVLLRVLHGRVGTREYAFVQQTLVPQMMFAVQPAHLEELMRRLRRSIYTSPHSEVIVDGASATGALRALLLLTAASPSFVALSTEGLAEALQAAAKQSVGPPPNWCALLLQALQQWATAASTMADTNTAAIKGSTSPLQETLIVTLRAMALASLPMQQTISFRAAPTAATPGSESGRSGTALLALKQLAKQATRTLVALLRVPGYGTSAAAALESLAAELMKRLATGRALTNDVKTVGWLASLRALARCGGGGTGGGDDCASRAGASLLRLLLPPSQAPSATVNSSTTTTTITTAPLPPLLLSLSSLLVAAVEDVSDKAERANPKALVTALAVAANSTEAGTAQTNSAHSTLPLNASLSVAAAIVDGSAKAMVALVLGFPKSPNASGTGANVCSRADVITYAIDALLQGYKAVAVLTSERRVPASIGNCQRRIAIEKQLVKLLLTPAPDISRELAVSVVLSVEEDAHVRHAVQAKLAGHLLRRTCDMRVVALLLLTAISEDTKSSYQRLRGLVETVGDHLRQKQASQGASLSAPSALFCFLEYTIPFLVLLLAHHPYYASEEAENQFIGFQRVWHLLIGELLRHGTQCAGFVVELLSKIKQSDDALAPASDACRVVCDLASRVLLECLGQRQSRAEDLRRYPGAVLLPSFFVRTSRADPQKLLETVFLNDGVRVAANAPFRVPTLSGGVATGGAVVSRGGSRQATSRASSSVRSGGAEDATNVNALRCPPPHGAAACDVTESPSTLRKRGRSPSPSLSAAVSLSPSVRLQDDEEAGEKEIRTQQRERTERAVGVSSSNPDPLSSSAGASEEWGATQVALQHLTIDKVLDDLFHGLTKADIAQLRWKVVRSRLEDALHALNDRPHAQQTKLHSANDGAGADAVMRKGTSSPELNLEGLLQYAKDQLRVWYDRAPAL</sequence>
<dbReference type="GO" id="GO:0006281">
    <property type="term" value="P:DNA repair"/>
    <property type="evidence" value="ECO:0007669"/>
    <property type="project" value="TreeGrafter"/>
</dbReference>
<comment type="caution">
    <text evidence="7">The sequence shown here is derived from an EMBL/GenBank/DDBJ whole genome shotgun (WGS) entry which is preliminary data.</text>
</comment>
<dbReference type="Proteomes" id="UP000674318">
    <property type="component" value="Unassembled WGS sequence"/>
</dbReference>
<evidence type="ECO:0000256" key="4">
    <source>
        <dbReference type="ARBA" id="ARBA00023242"/>
    </source>
</evidence>
<dbReference type="PROSITE" id="PS51318">
    <property type="entry name" value="TAT"/>
    <property type="match status" value="1"/>
</dbReference>
<dbReference type="EMBL" id="JAFJZO010000011">
    <property type="protein sequence ID" value="KAG5510134.1"/>
    <property type="molecule type" value="Genomic_DNA"/>
</dbReference>
<dbReference type="Pfam" id="PF20168">
    <property type="entry name" value="PDS5"/>
    <property type="match status" value="1"/>
</dbReference>
<evidence type="ECO:0000256" key="6">
    <source>
        <dbReference type="SAM" id="MobiDB-lite"/>
    </source>
</evidence>
<dbReference type="InterPro" id="IPR016024">
    <property type="entry name" value="ARM-type_fold"/>
</dbReference>
<feature type="region of interest" description="Disordered" evidence="6">
    <location>
        <begin position="410"/>
        <end position="454"/>
    </location>
</feature>
<accession>A0A836IDH0</accession>
<protein>
    <submittedName>
        <fullName evidence="7">Uncharacterized protein</fullName>
    </submittedName>
</protein>
<feature type="compositionally biased region" description="Low complexity" evidence="6">
    <location>
        <begin position="1632"/>
        <end position="1656"/>
    </location>
</feature>
<dbReference type="RefSeq" id="XP_067758983.1">
    <property type="nucleotide sequence ID" value="XM_067902974.1"/>
</dbReference>
<name>A0A836IDH0_9TRYP</name>
<dbReference type="SUPFAM" id="SSF48371">
    <property type="entry name" value="ARM repeat"/>
    <property type="match status" value="1"/>
</dbReference>